<dbReference type="AlphaFoldDB" id="Q6F8E9"/>
<dbReference type="STRING" id="202950.GCA_001485005_02859"/>
<organism evidence="1 2">
    <name type="scientific">Acinetobacter baylyi (strain ATCC 33305 / BD413 / ADP1)</name>
    <dbReference type="NCBI Taxonomy" id="62977"/>
    <lineage>
        <taxon>Bacteria</taxon>
        <taxon>Pseudomonadati</taxon>
        <taxon>Pseudomonadota</taxon>
        <taxon>Gammaproteobacteria</taxon>
        <taxon>Moraxellales</taxon>
        <taxon>Moraxellaceae</taxon>
        <taxon>Acinetobacter</taxon>
    </lineage>
</organism>
<protein>
    <submittedName>
        <fullName evidence="1">Uncharacterized protein</fullName>
    </submittedName>
</protein>
<name>Q6F8E9_ACIAD</name>
<dbReference type="Proteomes" id="UP000000430">
    <property type="component" value="Chromosome"/>
</dbReference>
<dbReference type="KEGG" id="aci:ACIAD2951"/>
<reference evidence="1 2" key="1">
    <citation type="journal article" date="2004" name="Nucleic Acids Res.">
        <title>Unique features revealed by the genome sequence of Acinetobacter sp. ADP1, a versatile and naturally transformation competent bacterium.</title>
        <authorList>
            <person name="Barbe V."/>
            <person name="Vallenet D."/>
            <person name="Fonknechten N."/>
            <person name="Kreimeyer A."/>
            <person name="Oztas S."/>
            <person name="Labarre L."/>
            <person name="Cruveiller S."/>
            <person name="Robert C."/>
            <person name="Duprat S."/>
            <person name="Wincker P."/>
            <person name="Ornston L.N."/>
            <person name="Weissenbach J."/>
            <person name="Marliere P."/>
            <person name="Cohen G.N."/>
            <person name="Medigue C."/>
        </authorList>
    </citation>
    <scope>NUCLEOTIDE SEQUENCE [LARGE SCALE GENOMIC DNA]</scope>
    <source>
        <strain evidence="2">ATCC 33305 / BD413 / ADP1</strain>
    </source>
</reference>
<dbReference type="HOGENOM" id="CLU_2877670_0_0_6"/>
<dbReference type="EMBL" id="CR543861">
    <property type="protein sequence ID" value="CAG69666.1"/>
    <property type="molecule type" value="Genomic_DNA"/>
</dbReference>
<evidence type="ECO:0000313" key="1">
    <source>
        <dbReference type="EMBL" id="CAG69666.1"/>
    </source>
</evidence>
<gene>
    <name evidence="1" type="ordered locus">ACIAD2951</name>
</gene>
<sequence>MKKFWMKGNKMTHKSKKFKPNHEYKIGFGVNQAEKIGKAANKVNETPKNFIKKAVLDSATSINQSSEIVNK</sequence>
<accession>Q6F8E9</accession>
<proteinExistence type="predicted"/>
<evidence type="ECO:0000313" key="2">
    <source>
        <dbReference type="Proteomes" id="UP000000430"/>
    </source>
</evidence>